<evidence type="ECO:0000259" key="9">
    <source>
        <dbReference type="PROSITE" id="PS00662"/>
    </source>
</evidence>
<proteinExistence type="inferred from homology"/>
<dbReference type="SMART" id="SM00382">
    <property type="entry name" value="AAA"/>
    <property type="match status" value="1"/>
</dbReference>
<dbReference type="KEGG" id="schv:BRCON_2724"/>
<evidence type="ECO:0000256" key="3">
    <source>
        <dbReference type="ARBA" id="ARBA00022448"/>
    </source>
</evidence>
<evidence type="ECO:0000256" key="4">
    <source>
        <dbReference type="ARBA" id="ARBA00022490"/>
    </source>
</evidence>
<comment type="subcellular location">
    <subcellularLocation>
        <location evidence="1">Cytoplasm</location>
    </subcellularLocation>
</comment>
<evidence type="ECO:0000313" key="11">
    <source>
        <dbReference type="Proteomes" id="UP000262583"/>
    </source>
</evidence>
<dbReference type="FunFam" id="3.40.50.300:FF:000872">
    <property type="entry name" value="Twitching motility protein PilT"/>
    <property type="match status" value="1"/>
</dbReference>
<dbReference type="InterPro" id="IPR001482">
    <property type="entry name" value="T2SS/T4SS_dom"/>
</dbReference>
<evidence type="ECO:0000256" key="6">
    <source>
        <dbReference type="ARBA" id="ARBA00022741"/>
    </source>
</evidence>
<keyword evidence="3" id="KW-0813">Transport</keyword>
<dbReference type="PROSITE" id="PS00662">
    <property type="entry name" value="T2SP_E"/>
    <property type="match status" value="1"/>
</dbReference>
<dbReference type="GO" id="GO:0016887">
    <property type="term" value="F:ATP hydrolysis activity"/>
    <property type="evidence" value="ECO:0007669"/>
    <property type="project" value="InterPro"/>
</dbReference>
<evidence type="ECO:0000313" key="10">
    <source>
        <dbReference type="EMBL" id="AXA37466.1"/>
    </source>
</evidence>
<dbReference type="Gene3D" id="3.30.450.90">
    <property type="match status" value="1"/>
</dbReference>
<reference evidence="10 11" key="1">
    <citation type="submission" date="2018-05" db="EMBL/GenBank/DDBJ databases">
        <title>A metagenomic window into the 2 km-deep terrestrial subsurface aquifer revealed taxonomically and functionally diverse microbial community comprising novel uncultured bacterial lineages.</title>
        <authorList>
            <person name="Kadnikov V.V."/>
            <person name="Mardanov A.V."/>
            <person name="Beletsky A.V."/>
            <person name="Banks D."/>
            <person name="Pimenov N.V."/>
            <person name="Frank Y.A."/>
            <person name="Karnachuk O.V."/>
            <person name="Ravin N.V."/>
        </authorList>
    </citation>
    <scope>NUCLEOTIDE SEQUENCE [LARGE SCALE GENOMIC DNA]</scope>
    <source>
        <strain evidence="10">BY</strain>
    </source>
</reference>
<evidence type="ECO:0000256" key="5">
    <source>
        <dbReference type="ARBA" id="ARBA00022558"/>
    </source>
</evidence>
<evidence type="ECO:0000256" key="1">
    <source>
        <dbReference type="ARBA" id="ARBA00004496"/>
    </source>
</evidence>
<comment type="similarity">
    <text evidence="2">Belongs to the GSP E family.</text>
</comment>
<feature type="domain" description="Bacterial type II secretion system protein E" evidence="9">
    <location>
        <begin position="193"/>
        <end position="207"/>
    </location>
</feature>
<dbReference type="GO" id="GO:0005524">
    <property type="term" value="F:ATP binding"/>
    <property type="evidence" value="ECO:0007669"/>
    <property type="project" value="UniProtKB-KW"/>
</dbReference>
<feature type="region of interest" description="Disordered" evidence="8">
    <location>
        <begin position="354"/>
        <end position="406"/>
    </location>
</feature>
<evidence type="ECO:0000256" key="8">
    <source>
        <dbReference type="SAM" id="MobiDB-lite"/>
    </source>
</evidence>
<dbReference type="SUPFAM" id="SSF52540">
    <property type="entry name" value="P-loop containing nucleoside triphosphate hydrolases"/>
    <property type="match status" value="1"/>
</dbReference>
<keyword evidence="6" id="KW-0547">Nucleotide-binding</keyword>
<evidence type="ECO:0000256" key="7">
    <source>
        <dbReference type="ARBA" id="ARBA00022840"/>
    </source>
</evidence>
<keyword evidence="4" id="KW-0963">Cytoplasm</keyword>
<feature type="compositionally biased region" description="Low complexity" evidence="8">
    <location>
        <begin position="362"/>
        <end position="381"/>
    </location>
</feature>
<sequence length="406" mass="44960">MDLADLLIDTRDKGASDLHLTVGAPPCQRIHGRIVPMEAPILDRDMLHTMIYDILTDDQKKRLERDLELDFALEFGEAVRFRANVYFNRRGEGAVFRVIPTKIKTLDELGMPPVLKELCHRPRGLILVTGPTGSGKSTTLAAMIDYINETREDHIITIEDPIEFVHQHKKCLVNQREVGVHTHSFANALRSALREDPDIILVGELRDLETISLALTAAETGHLVFGTLHTSSAPKTVDRLIDVFPPEQQEQVRVMFSESVQGVICQTLIPRLDGRGRVCAMEIMVATPAVRSLIREAKTHQLPSILQVSAKYGMQTLDQVLKQLVYEGVISKEQAITHANNKFLFDADEGFAPIGQAGTPGGTSTPSASATPTTSRPTPAAARRESSTPPPPQDEEDWMKVFGKRK</sequence>
<organism evidence="10 11">
    <name type="scientific">Sumerlaea chitinivorans</name>
    <dbReference type="NCBI Taxonomy" id="2250252"/>
    <lineage>
        <taxon>Bacteria</taxon>
        <taxon>Candidatus Sumerlaeota</taxon>
        <taxon>Candidatus Sumerlaeia</taxon>
        <taxon>Candidatus Sumerlaeales</taxon>
        <taxon>Candidatus Sumerlaeaceae</taxon>
        <taxon>Candidatus Sumerlaea</taxon>
    </lineage>
</organism>
<protein>
    <submittedName>
        <fullName evidence="10">Twitching motility protein PilT</fullName>
    </submittedName>
</protein>
<accession>A0A2Z4Y8W4</accession>
<dbReference type="Pfam" id="PF00437">
    <property type="entry name" value="T2SSE"/>
    <property type="match status" value="1"/>
</dbReference>
<keyword evidence="7" id="KW-0067">ATP-binding</keyword>
<dbReference type="InterPro" id="IPR027417">
    <property type="entry name" value="P-loop_NTPase"/>
</dbReference>
<dbReference type="GO" id="GO:0005737">
    <property type="term" value="C:cytoplasm"/>
    <property type="evidence" value="ECO:0007669"/>
    <property type="project" value="UniProtKB-SubCell"/>
</dbReference>
<dbReference type="PANTHER" id="PTHR30486">
    <property type="entry name" value="TWITCHING MOTILITY PROTEIN PILT"/>
    <property type="match status" value="1"/>
</dbReference>
<dbReference type="NCBIfam" id="TIGR01420">
    <property type="entry name" value="pilT_fam"/>
    <property type="match status" value="1"/>
</dbReference>
<dbReference type="PANTHER" id="PTHR30486:SF6">
    <property type="entry name" value="TYPE IV PILUS RETRACTATION ATPASE PILT"/>
    <property type="match status" value="1"/>
</dbReference>
<dbReference type="CDD" id="cd01131">
    <property type="entry name" value="PilT"/>
    <property type="match status" value="1"/>
</dbReference>
<name>A0A2Z4Y8W4_SUMC1</name>
<gene>
    <name evidence="10" type="ORF">BRCON_2724</name>
</gene>
<dbReference type="Gene3D" id="3.40.50.300">
    <property type="entry name" value="P-loop containing nucleotide triphosphate hydrolases"/>
    <property type="match status" value="1"/>
</dbReference>
<evidence type="ECO:0000256" key="2">
    <source>
        <dbReference type="ARBA" id="ARBA00006611"/>
    </source>
</evidence>
<dbReference type="InterPro" id="IPR006321">
    <property type="entry name" value="PilT/PilU"/>
</dbReference>
<dbReference type="EMBL" id="CP030759">
    <property type="protein sequence ID" value="AXA37466.1"/>
    <property type="molecule type" value="Genomic_DNA"/>
</dbReference>
<dbReference type="Proteomes" id="UP000262583">
    <property type="component" value="Chromosome"/>
</dbReference>
<dbReference type="InterPro" id="IPR050921">
    <property type="entry name" value="T4SS_GSP_E_ATPase"/>
</dbReference>
<dbReference type="AlphaFoldDB" id="A0A2Z4Y8W4"/>
<dbReference type="InterPro" id="IPR003593">
    <property type="entry name" value="AAA+_ATPase"/>
</dbReference>
<keyword evidence="5" id="KW-1029">Fimbrium biogenesis</keyword>